<evidence type="ECO:0000313" key="1">
    <source>
        <dbReference type="EMBL" id="CAH2253160.1"/>
    </source>
</evidence>
<evidence type="ECO:0000313" key="2">
    <source>
        <dbReference type="Proteomes" id="UP001295444"/>
    </source>
</evidence>
<reference evidence="1" key="1">
    <citation type="submission" date="2022-03" db="EMBL/GenBank/DDBJ databases">
        <authorList>
            <person name="Alioto T."/>
            <person name="Alioto T."/>
            <person name="Gomez Garrido J."/>
        </authorList>
    </citation>
    <scope>NUCLEOTIDE SEQUENCE</scope>
</reference>
<dbReference type="EMBL" id="OW240913">
    <property type="protein sequence ID" value="CAH2253160.1"/>
    <property type="molecule type" value="Genomic_DNA"/>
</dbReference>
<proteinExistence type="predicted"/>
<accession>A0AAD1VVV7</accession>
<sequence length="115" mass="13366">LRHKTQAKHIHKINSPKRSTYTTSDQIAATFSNYFTTLYDHNPDASQHQRHQQNQEDTQTYLNDILLPALSDTARAQIAAPIETEEIAHTLKAIKPHKFTRLTRIFHFFQSNQLL</sequence>
<protein>
    <submittedName>
        <fullName evidence="1">Uncharacterized protein</fullName>
    </submittedName>
</protein>
<organism evidence="1 2">
    <name type="scientific">Pelobates cultripes</name>
    <name type="common">Western spadefoot toad</name>
    <dbReference type="NCBI Taxonomy" id="61616"/>
    <lineage>
        <taxon>Eukaryota</taxon>
        <taxon>Metazoa</taxon>
        <taxon>Chordata</taxon>
        <taxon>Craniata</taxon>
        <taxon>Vertebrata</taxon>
        <taxon>Euteleostomi</taxon>
        <taxon>Amphibia</taxon>
        <taxon>Batrachia</taxon>
        <taxon>Anura</taxon>
        <taxon>Pelobatoidea</taxon>
        <taxon>Pelobatidae</taxon>
        <taxon>Pelobates</taxon>
    </lineage>
</organism>
<gene>
    <name evidence="1" type="ORF">PECUL_23A017094</name>
</gene>
<dbReference type="AlphaFoldDB" id="A0AAD1VVV7"/>
<dbReference type="Proteomes" id="UP001295444">
    <property type="component" value="Chromosome 02"/>
</dbReference>
<feature type="non-terminal residue" evidence="1">
    <location>
        <position position="115"/>
    </location>
</feature>
<feature type="non-terminal residue" evidence="1">
    <location>
        <position position="1"/>
    </location>
</feature>
<keyword evidence="2" id="KW-1185">Reference proteome</keyword>
<name>A0AAD1VVV7_PELCU</name>